<feature type="domain" description="HTH tetR-type" evidence="6">
    <location>
        <begin position="44"/>
        <end position="104"/>
    </location>
</feature>
<dbReference type="SUPFAM" id="SSF46689">
    <property type="entry name" value="Homeodomain-like"/>
    <property type="match status" value="1"/>
</dbReference>
<dbReference type="PROSITE" id="PS50977">
    <property type="entry name" value="HTH_TETR_2"/>
    <property type="match status" value="1"/>
</dbReference>
<dbReference type="Proteomes" id="UP000242427">
    <property type="component" value="Unassembled WGS sequence"/>
</dbReference>
<reference evidence="7 8" key="1">
    <citation type="submission" date="2018-03" db="EMBL/GenBank/DDBJ databases">
        <title>Chitinolytic properties of Streptosporangium nondiastaticum TBG75A20.</title>
        <authorList>
            <person name="Gayathri V."/>
            <person name="Shiburaj S."/>
        </authorList>
    </citation>
    <scope>NUCLEOTIDE SEQUENCE [LARGE SCALE GENOMIC DNA]</scope>
    <source>
        <strain evidence="7 8">TBG75A20</strain>
    </source>
</reference>
<evidence type="ECO:0000259" key="6">
    <source>
        <dbReference type="PROSITE" id="PS50977"/>
    </source>
</evidence>
<evidence type="ECO:0000313" key="8">
    <source>
        <dbReference type="Proteomes" id="UP000242427"/>
    </source>
</evidence>
<feature type="DNA-binding region" description="H-T-H motif" evidence="4">
    <location>
        <begin position="67"/>
        <end position="86"/>
    </location>
</feature>
<evidence type="ECO:0000256" key="3">
    <source>
        <dbReference type="ARBA" id="ARBA00023163"/>
    </source>
</evidence>
<name>A0A9X7PE22_9ACTN</name>
<dbReference type="EMBL" id="PXWG01000191">
    <property type="protein sequence ID" value="PSJ24442.1"/>
    <property type="molecule type" value="Genomic_DNA"/>
</dbReference>
<dbReference type="PRINTS" id="PR00455">
    <property type="entry name" value="HTHTETR"/>
</dbReference>
<dbReference type="GO" id="GO:0003700">
    <property type="term" value="F:DNA-binding transcription factor activity"/>
    <property type="evidence" value="ECO:0007669"/>
    <property type="project" value="TreeGrafter"/>
</dbReference>
<dbReference type="InterPro" id="IPR009057">
    <property type="entry name" value="Homeodomain-like_sf"/>
</dbReference>
<dbReference type="AlphaFoldDB" id="A0A9X7PE22"/>
<dbReference type="Gene3D" id="1.10.357.10">
    <property type="entry name" value="Tetracycline Repressor, domain 2"/>
    <property type="match status" value="1"/>
</dbReference>
<protein>
    <submittedName>
        <fullName evidence="7">TetR/AcrR family transcriptional regulator</fullName>
    </submittedName>
</protein>
<evidence type="ECO:0000256" key="4">
    <source>
        <dbReference type="PROSITE-ProRule" id="PRU00335"/>
    </source>
</evidence>
<sequence length="242" mass="25912">MPRPGLGSGAGAGGNIPSRGYVLPTAGGPHTNTTEEPVIQERARRTREHVLNAAAEEFTLRGYANTALQTVATRIGMTKGALYAHFPSKEHLANALLQHFADVWDELRATWGDMGDPAPAGLLAAALGLARRLESDVRMRAALRLFADAGLTTDRGARALTEIRDCLAALAHRGQEEGTLLPSYTPDRIVRLLLAVAWGAPYAPGAAPLDDRLTALEEDWAMLLDLLSPHPQPALPVRPDGR</sequence>
<keyword evidence="8" id="KW-1185">Reference proteome</keyword>
<dbReference type="SUPFAM" id="SSF48498">
    <property type="entry name" value="Tetracyclin repressor-like, C-terminal domain"/>
    <property type="match status" value="1"/>
</dbReference>
<comment type="caution">
    <text evidence="7">The sequence shown here is derived from an EMBL/GenBank/DDBJ whole genome shotgun (WGS) entry which is preliminary data.</text>
</comment>
<dbReference type="PANTHER" id="PTHR30055:SF234">
    <property type="entry name" value="HTH-TYPE TRANSCRIPTIONAL REGULATOR BETI"/>
    <property type="match status" value="1"/>
</dbReference>
<feature type="compositionally biased region" description="Gly residues" evidence="5">
    <location>
        <begin position="1"/>
        <end position="14"/>
    </location>
</feature>
<accession>A0A9X7PE22</accession>
<feature type="region of interest" description="Disordered" evidence="5">
    <location>
        <begin position="1"/>
        <end position="38"/>
    </location>
</feature>
<evidence type="ECO:0000256" key="5">
    <source>
        <dbReference type="SAM" id="MobiDB-lite"/>
    </source>
</evidence>
<dbReference type="OrthoDB" id="3237195at2"/>
<organism evidence="7 8">
    <name type="scientific">Streptosporangium nondiastaticum</name>
    <dbReference type="NCBI Taxonomy" id="35764"/>
    <lineage>
        <taxon>Bacteria</taxon>
        <taxon>Bacillati</taxon>
        <taxon>Actinomycetota</taxon>
        <taxon>Actinomycetes</taxon>
        <taxon>Streptosporangiales</taxon>
        <taxon>Streptosporangiaceae</taxon>
        <taxon>Streptosporangium</taxon>
    </lineage>
</organism>
<proteinExistence type="predicted"/>
<dbReference type="InterPro" id="IPR001647">
    <property type="entry name" value="HTH_TetR"/>
</dbReference>
<evidence type="ECO:0000256" key="1">
    <source>
        <dbReference type="ARBA" id="ARBA00023015"/>
    </source>
</evidence>
<dbReference type="PANTHER" id="PTHR30055">
    <property type="entry name" value="HTH-TYPE TRANSCRIPTIONAL REGULATOR RUTR"/>
    <property type="match status" value="1"/>
</dbReference>
<dbReference type="InterPro" id="IPR050109">
    <property type="entry name" value="HTH-type_TetR-like_transc_reg"/>
</dbReference>
<evidence type="ECO:0000313" key="7">
    <source>
        <dbReference type="EMBL" id="PSJ24442.1"/>
    </source>
</evidence>
<keyword evidence="1" id="KW-0805">Transcription regulation</keyword>
<dbReference type="Pfam" id="PF00440">
    <property type="entry name" value="TetR_N"/>
    <property type="match status" value="1"/>
</dbReference>
<keyword evidence="2 4" id="KW-0238">DNA-binding</keyword>
<keyword evidence="3" id="KW-0804">Transcription</keyword>
<dbReference type="GO" id="GO:0000976">
    <property type="term" value="F:transcription cis-regulatory region binding"/>
    <property type="evidence" value="ECO:0007669"/>
    <property type="project" value="TreeGrafter"/>
</dbReference>
<dbReference type="InterPro" id="IPR036271">
    <property type="entry name" value="Tet_transcr_reg_TetR-rel_C_sf"/>
</dbReference>
<gene>
    <name evidence="7" type="ORF">B7P34_33350</name>
</gene>
<evidence type="ECO:0000256" key="2">
    <source>
        <dbReference type="ARBA" id="ARBA00023125"/>
    </source>
</evidence>